<dbReference type="Proteomes" id="UP000244722">
    <property type="component" value="Unassembled WGS sequence"/>
</dbReference>
<dbReference type="EMBL" id="NESQ01000115">
    <property type="protein sequence ID" value="PUU78575.1"/>
    <property type="molecule type" value="Genomic_DNA"/>
</dbReference>
<protein>
    <submittedName>
        <fullName evidence="2">Uncharacterized protein</fullName>
    </submittedName>
</protein>
<feature type="region of interest" description="Disordered" evidence="1">
    <location>
        <begin position="32"/>
        <end position="73"/>
    </location>
</feature>
<proteinExistence type="predicted"/>
<comment type="caution">
    <text evidence="2">The sequence shown here is derived from an EMBL/GenBank/DDBJ whole genome shotgun (WGS) entry which is preliminary data.</text>
</comment>
<evidence type="ECO:0000313" key="2">
    <source>
        <dbReference type="EMBL" id="PUU78575.1"/>
    </source>
</evidence>
<sequence length="301" mass="33980">MNNDTAKNHITTLPTMSSVYSSAMFLTRSSNGNLGPIHEHPHGAHYAQTPGCSPNPNEAASMVPTSPSTGDSSMLPQYPCIEEDAQALGLEQNSHEISGISDLAAQGDSSQTYSMNDFLSQQELLRQQDSKWFQRYQDQAKELQAKFFLRSQECQAEWYERFLYGKTDKMIFEENFNLCGALVTERMVYHAKLLKKIGADWALGIQSGLDEISKAPAFTKLLHEQAAARGLVPKDIIPCIAFVYDKAYKHGARGNDSIITLCKDDYTVKELAVLATFLRLQSEWPHGLEWREERRRRQPRN</sequence>
<gene>
    <name evidence="2" type="ORF">B9Z19DRAFT_1141958</name>
</gene>
<reference evidence="2 3" key="1">
    <citation type="submission" date="2017-04" db="EMBL/GenBank/DDBJ databases">
        <title>Draft genome sequence of Tuber borchii Vittad., a whitish edible truffle.</title>
        <authorList>
            <consortium name="DOE Joint Genome Institute"/>
            <person name="Murat C."/>
            <person name="Kuo A."/>
            <person name="Barry K.W."/>
            <person name="Clum A."/>
            <person name="Dockter R.B."/>
            <person name="Fauchery L."/>
            <person name="Iotti M."/>
            <person name="Kohler A."/>
            <person name="Labutti K."/>
            <person name="Lindquist E.A."/>
            <person name="Lipzen A."/>
            <person name="Ohm R.A."/>
            <person name="Wang M."/>
            <person name="Grigoriev I.V."/>
            <person name="Zambonelli A."/>
            <person name="Martin F.M."/>
        </authorList>
    </citation>
    <scope>NUCLEOTIDE SEQUENCE [LARGE SCALE GENOMIC DNA]</scope>
    <source>
        <strain evidence="2 3">Tbo3840</strain>
    </source>
</reference>
<name>A0A2T6ZSX0_TUBBO</name>
<keyword evidence="3" id="KW-1185">Reference proteome</keyword>
<organism evidence="2 3">
    <name type="scientific">Tuber borchii</name>
    <name type="common">White truffle</name>
    <dbReference type="NCBI Taxonomy" id="42251"/>
    <lineage>
        <taxon>Eukaryota</taxon>
        <taxon>Fungi</taxon>
        <taxon>Dikarya</taxon>
        <taxon>Ascomycota</taxon>
        <taxon>Pezizomycotina</taxon>
        <taxon>Pezizomycetes</taxon>
        <taxon>Pezizales</taxon>
        <taxon>Tuberaceae</taxon>
        <taxon>Tuber</taxon>
    </lineage>
</organism>
<evidence type="ECO:0000256" key="1">
    <source>
        <dbReference type="SAM" id="MobiDB-lite"/>
    </source>
</evidence>
<evidence type="ECO:0000313" key="3">
    <source>
        <dbReference type="Proteomes" id="UP000244722"/>
    </source>
</evidence>
<feature type="compositionally biased region" description="Polar residues" evidence="1">
    <location>
        <begin position="50"/>
        <end position="73"/>
    </location>
</feature>
<dbReference type="OrthoDB" id="5425868at2759"/>
<dbReference type="AlphaFoldDB" id="A0A2T6ZSX0"/>
<accession>A0A2T6ZSX0</accession>